<evidence type="ECO:0000313" key="1">
    <source>
        <dbReference type="EMBL" id="RRT59971.1"/>
    </source>
</evidence>
<dbReference type="Proteomes" id="UP000287651">
    <property type="component" value="Unassembled WGS sequence"/>
</dbReference>
<protein>
    <recommendedName>
        <fullName evidence="3">Protein kinase domain-containing protein</fullName>
    </recommendedName>
</protein>
<gene>
    <name evidence="1" type="ORF">B296_00010635</name>
</gene>
<dbReference type="EMBL" id="AMZH03007987">
    <property type="protein sequence ID" value="RRT59971.1"/>
    <property type="molecule type" value="Genomic_DNA"/>
</dbReference>
<comment type="caution">
    <text evidence="1">The sequence shown here is derived from an EMBL/GenBank/DDBJ whole genome shotgun (WGS) entry which is preliminary data.</text>
</comment>
<organism evidence="1 2">
    <name type="scientific">Ensete ventricosum</name>
    <name type="common">Abyssinian banana</name>
    <name type="synonym">Musa ensete</name>
    <dbReference type="NCBI Taxonomy" id="4639"/>
    <lineage>
        <taxon>Eukaryota</taxon>
        <taxon>Viridiplantae</taxon>
        <taxon>Streptophyta</taxon>
        <taxon>Embryophyta</taxon>
        <taxon>Tracheophyta</taxon>
        <taxon>Spermatophyta</taxon>
        <taxon>Magnoliopsida</taxon>
        <taxon>Liliopsida</taxon>
        <taxon>Zingiberales</taxon>
        <taxon>Musaceae</taxon>
        <taxon>Ensete</taxon>
    </lineage>
</organism>
<proteinExistence type="predicted"/>
<name>A0A426Z7N1_ENSVE</name>
<evidence type="ECO:0008006" key="3">
    <source>
        <dbReference type="Google" id="ProtNLM"/>
    </source>
</evidence>
<dbReference type="AlphaFoldDB" id="A0A426Z7N1"/>
<sequence length="179" mass="19253">MLEGPRFPGIMGSGVGIDNGNSFYYMAYYQRLGEGSNMSIDSINSMQTSVDGGSIAMSRDASSVGSSDSRTGILNHPGLRQIPIPNYSVDHSVLRPGRVNPGLADDALVHALMDLGHPTEILQGYEEWSIDLNSSIWVCPLLKGPSGSSTRIADFGVAHIEMKTEGMTPESGTYRWMAP</sequence>
<evidence type="ECO:0000313" key="2">
    <source>
        <dbReference type="Proteomes" id="UP000287651"/>
    </source>
</evidence>
<accession>A0A426Z7N1</accession>
<reference evidence="1 2" key="1">
    <citation type="journal article" date="2014" name="Agronomy (Basel)">
        <title>A Draft Genome Sequence for Ensete ventricosum, the Drought-Tolerant Tree Against Hunger.</title>
        <authorList>
            <person name="Harrison J."/>
            <person name="Moore K.A."/>
            <person name="Paszkiewicz K."/>
            <person name="Jones T."/>
            <person name="Grant M."/>
            <person name="Ambacheew D."/>
            <person name="Muzemil S."/>
            <person name="Studholme D.J."/>
        </authorList>
    </citation>
    <scope>NUCLEOTIDE SEQUENCE [LARGE SCALE GENOMIC DNA]</scope>
</reference>